<dbReference type="EMBL" id="JAHHUM010002033">
    <property type="protein sequence ID" value="KAK5607126.1"/>
    <property type="molecule type" value="Genomic_DNA"/>
</dbReference>
<keyword evidence="9" id="KW-1185">Reference proteome</keyword>
<dbReference type="PANTHER" id="PTHR18934:SF145">
    <property type="entry name" value="ATP-DEPENDENT RNA HELICASE DHX57-RELATED"/>
    <property type="match status" value="1"/>
</dbReference>
<feature type="domain" description="RNA helicase C-terminal" evidence="7">
    <location>
        <begin position="392"/>
        <end position="452"/>
    </location>
</feature>
<evidence type="ECO:0000259" key="6">
    <source>
        <dbReference type="Pfam" id="PF07717"/>
    </source>
</evidence>
<comment type="catalytic activity">
    <reaction evidence="4">
        <text>ATP + H2O = ADP + phosphate + H(+)</text>
        <dbReference type="Rhea" id="RHEA:13065"/>
        <dbReference type="ChEBI" id="CHEBI:15377"/>
        <dbReference type="ChEBI" id="CHEBI:15378"/>
        <dbReference type="ChEBI" id="CHEBI:30616"/>
        <dbReference type="ChEBI" id="CHEBI:43474"/>
        <dbReference type="ChEBI" id="CHEBI:456216"/>
        <dbReference type="EC" id="3.6.4.13"/>
    </reaction>
</comment>
<feature type="compositionally biased region" description="Basic and acidic residues" evidence="5">
    <location>
        <begin position="83"/>
        <end position="96"/>
    </location>
</feature>
<keyword evidence="3 8" id="KW-0547">Nucleotide-binding</keyword>
<dbReference type="GO" id="GO:0003723">
    <property type="term" value="F:RNA binding"/>
    <property type="evidence" value="ECO:0007669"/>
    <property type="project" value="TreeGrafter"/>
</dbReference>
<evidence type="ECO:0000313" key="9">
    <source>
        <dbReference type="Proteomes" id="UP001311232"/>
    </source>
</evidence>
<keyword evidence="3 8" id="KW-0067">ATP-binding</keyword>
<gene>
    <name evidence="8" type="primary">DHX57</name>
    <name evidence="8" type="ORF">CRENBAI_007307</name>
</gene>
<keyword evidence="2" id="KW-0378">Hydrolase</keyword>
<comment type="caution">
    <text evidence="8">The sequence shown here is derived from an EMBL/GenBank/DDBJ whole genome shotgun (WGS) entry which is preliminary data.</text>
</comment>
<dbReference type="InterPro" id="IPR059023">
    <property type="entry name" value="RNA_hel_CTD"/>
</dbReference>
<dbReference type="EC" id="3.6.4.13" evidence="1"/>
<organism evidence="8 9">
    <name type="scientific">Crenichthys baileyi</name>
    <name type="common">White River springfish</name>
    <dbReference type="NCBI Taxonomy" id="28760"/>
    <lineage>
        <taxon>Eukaryota</taxon>
        <taxon>Metazoa</taxon>
        <taxon>Chordata</taxon>
        <taxon>Craniata</taxon>
        <taxon>Vertebrata</taxon>
        <taxon>Euteleostomi</taxon>
        <taxon>Actinopterygii</taxon>
        <taxon>Neopterygii</taxon>
        <taxon>Teleostei</taxon>
        <taxon>Neoteleostei</taxon>
        <taxon>Acanthomorphata</taxon>
        <taxon>Ovalentaria</taxon>
        <taxon>Atherinomorphae</taxon>
        <taxon>Cyprinodontiformes</taxon>
        <taxon>Goodeidae</taxon>
        <taxon>Crenichthys</taxon>
    </lineage>
</organism>
<dbReference type="GO" id="GO:0004386">
    <property type="term" value="F:helicase activity"/>
    <property type="evidence" value="ECO:0007669"/>
    <property type="project" value="UniProtKB-KW"/>
</dbReference>
<evidence type="ECO:0000256" key="5">
    <source>
        <dbReference type="SAM" id="MobiDB-lite"/>
    </source>
</evidence>
<feature type="region of interest" description="Disordered" evidence="5">
    <location>
        <begin position="79"/>
        <end position="101"/>
    </location>
</feature>
<protein>
    <recommendedName>
        <fullName evidence="1">RNA helicase</fullName>
        <ecNumber evidence="1">3.6.4.13</ecNumber>
    </recommendedName>
</protein>
<evidence type="ECO:0000259" key="7">
    <source>
        <dbReference type="Pfam" id="PF26026"/>
    </source>
</evidence>
<dbReference type="Pfam" id="PF07717">
    <property type="entry name" value="OB_NTP_bind"/>
    <property type="match status" value="1"/>
</dbReference>
<keyword evidence="3 8" id="KW-0347">Helicase</keyword>
<evidence type="ECO:0000256" key="1">
    <source>
        <dbReference type="ARBA" id="ARBA00012552"/>
    </source>
</evidence>
<evidence type="ECO:0000313" key="8">
    <source>
        <dbReference type="EMBL" id="KAK5607126.1"/>
    </source>
</evidence>
<dbReference type="Pfam" id="PF26026">
    <property type="entry name" value="RNA_hel_CTD"/>
    <property type="match status" value="1"/>
</dbReference>
<dbReference type="AlphaFoldDB" id="A0AAV9RDT9"/>
<sequence length="453" mass="50450">MKEKRGKGERGALARGGGFLSPFFKPAPASTTPFGEHSFLVQRVPLEQLCLRIKILDLFAEQLLESVFSRLIEPPAEGSLDAARQRPPDPGAECRKKSAPPWATTFSRPPATCASQKSCCSGAISAAFTPHYHGAIPALFLKPLCKPRLPTDFPSALPKMIKKVSPWDKREEASEKKLAFTVANSDHLALLQAYKGWCCAAKNGNQAGFLYCRENFLSWRSLQEIASLKRQFAELLSDIGFIKEGLRARVIERLSSKGTDGVLEATGPEANLNSENIRLMSAMLCAALYPNVVQVRAPQGNYKMTSKGAMKMQPKANELRFLTKNDGYVHVHPSSVNYTVRHYDSPYLVYHEKVKTSRVFIRDCSMVSVYPLVLFGGGQVNVELHKGEFVISLDDGWIRFAAASHQVAELVKELRWELDQLLEDKIRNPSMDLCSCPRGSRIIRMIVHLITTQ</sequence>
<accession>A0AAV9RDT9</accession>
<feature type="domain" description="DEAD-box helicase OB fold" evidence="6">
    <location>
        <begin position="281"/>
        <end position="377"/>
    </location>
</feature>
<dbReference type="PANTHER" id="PTHR18934">
    <property type="entry name" value="ATP-DEPENDENT RNA HELICASE"/>
    <property type="match status" value="1"/>
</dbReference>
<evidence type="ECO:0000256" key="3">
    <source>
        <dbReference type="ARBA" id="ARBA00022806"/>
    </source>
</evidence>
<evidence type="ECO:0000256" key="2">
    <source>
        <dbReference type="ARBA" id="ARBA00022801"/>
    </source>
</evidence>
<dbReference type="InterPro" id="IPR011709">
    <property type="entry name" value="DEAD-box_helicase_OB_fold"/>
</dbReference>
<dbReference type="Proteomes" id="UP001311232">
    <property type="component" value="Unassembled WGS sequence"/>
</dbReference>
<reference evidence="8 9" key="1">
    <citation type="submission" date="2021-06" db="EMBL/GenBank/DDBJ databases">
        <authorList>
            <person name="Palmer J.M."/>
        </authorList>
    </citation>
    <scope>NUCLEOTIDE SEQUENCE [LARGE SCALE GENOMIC DNA]</scope>
    <source>
        <strain evidence="8 9">MEX-2019</strain>
        <tissue evidence="8">Muscle</tissue>
    </source>
</reference>
<name>A0AAV9RDT9_9TELE</name>
<proteinExistence type="predicted"/>
<evidence type="ECO:0000256" key="4">
    <source>
        <dbReference type="ARBA" id="ARBA00047984"/>
    </source>
</evidence>